<dbReference type="GeneID" id="27907087"/>
<sequence>MQHLYQPLPTGELLSPIHDAARHTRPTSGQTPLTINLVVASVASDDVSWTEELHNSIANLQIFRYVSDDPVAEYHPSIAKGREALMYFTYLYDHYESLADVNIFVHAEEHPWHLDGAMQQSMRFALSQLDLEQVMQLHYFNLYTSLKGGRPEGYNTTKTTDETDVAEEPFIAEAMRANFGEDITVPEMLIGPCCSQFAVSKEAIRSRPRSQYRHSMQWLTETDWPDQLTGRIWEHLWPWLFLHDQAVDRKTEWRTLCRMYRVCFSDSDDLQQYQAVWDERVKLLEKIGFGRELLRPWNVRKARMRLNDLLQLGRQLLLGALERGQDPEQRIVAGLDLTAP</sequence>
<dbReference type="PANTHER" id="PTHR37490">
    <property type="entry name" value="EXPRESSED PROTEIN"/>
    <property type="match status" value="1"/>
</dbReference>
<accession>N1QFF5</accession>
<dbReference type="STRING" id="692275.N1QFF5"/>
<proteinExistence type="predicted"/>
<dbReference type="AlphaFoldDB" id="N1QFF5"/>
<dbReference type="PANTHER" id="PTHR37490:SF2">
    <property type="match status" value="1"/>
</dbReference>
<dbReference type="RefSeq" id="XP_016757324.1">
    <property type="nucleotide sequence ID" value="XM_016909950.1"/>
</dbReference>
<reference evidence="1 2" key="1">
    <citation type="journal article" date="2012" name="PLoS Pathog.">
        <title>Diverse lifestyles and strategies of plant pathogenesis encoded in the genomes of eighteen Dothideomycetes fungi.</title>
        <authorList>
            <person name="Ohm R.A."/>
            <person name="Feau N."/>
            <person name="Henrissat B."/>
            <person name="Schoch C.L."/>
            <person name="Horwitz B.A."/>
            <person name="Barry K.W."/>
            <person name="Condon B.J."/>
            <person name="Copeland A.C."/>
            <person name="Dhillon B."/>
            <person name="Glaser F."/>
            <person name="Hesse C.N."/>
            <person name="Kosti I."/>
            <person name="LaButti K."/>
            <person name="Lindquist E.A."/>
            <person name="Lucas S."/>
            <person name="Salamov A.A."/>
            <person name="Bradshaw R.E."/>
            <person name="Ciuffetti L."/>
            <person name="Hamelin R.C."/>
            <person name="Kema G.H.J."/>
            <person name="Lawrence C."/>
            <person name="Scott J.A."/>
            <person name="Spatafora J.W."/>
            <person name="Turgeon B.G."/>
            <person name="de Wit P.J.G.M."/>
            <person name="Zhong S."/>
            <person name="Goodwin S.B."/>
            <person name="Grigoriev I.V."/>
        </authorList>
    </citation>
    <scope>NUCLEOTIDE SEQUENCE [LARGE SCALE GENOMIC DNA]</scope>
    <source>
        <strain evidence="1 2">SO2202</strain>
    </source>
</reference>
<dbReference type="Pfam" id="PF11913">
    <property type="entry name" value="DUF3431"/>
    <property type="match status" value="1"/>
</dbReference>
<dbReference type="eggNOG" id="ENOG502SNNB">
    <property type="taxonomic scope" value="Eukaryota"/>
</dbReference>
<dbReference type="EMBL" id="KB456269">
    <property type="protein sequence ID" value="EMF09203.1"/>
    <property type="molecule type" value="Genomic_DNA"/>
</dbReference>
<dbReference type="OrthoDB" id="426718at2759"/>
<gene>
    <name evidence="1" type="ORF">SEPMUDRAFT_71708</name>
</gene>
<keyword evidence="2" id="KW-1185">Reference proteome</keyword>
<dbReference type="Proteomes" id="UP000016931">
    <property type="component" value="Unassembled WGS sequence"/>
</dbReference>
<dbReference type="InterPro" id="IPR021838">
    <property type="entry name" value="DUF3431"/>
</dbReference>
<organism evidence="1 2">
    <name type="scientific">Sphaerulina musiva (strain SO2202)</name>
    <name type="common">Poplar stem canker fungus</name>
    <name type="synonym">Septoria musiva</name>
    <dbReference type="NCBI Taxonomy" id="692275"/>
    <lineage>
        <taxon>Eukaryota</taxon>
        <taxon>Fungi</taxon>
        <taxon>Dikarya</taxon>
        <taxon>Ascomycota</taxon>
        <taxon>Pezizomycotina</taxon>
        <taxon>Dothideomycetes</taxon>
        <taxon>Dothideomycetidae</taxon>
        <taxon>Mycosphaerellales</taxon>
        <taxon>Mycosphaerellaceae</taxon>
        <taxon>Sphaerulina</taxon>
    </lineage>
</organism>
<dbReference type="OMA" id="REALMYH"/>
<evidence type="ECO:0000313" key="2">
    <source>
        <dbReference type="Proteomes" id="UP000016931"/>
    </source>
</evidence>
<dbReference type="HOGENOM" id="CLU_031559_1_0_1"/>
<evidence type="ECO:0000313" key="1">
    <source>
        <dbReference type="EMBL" id="EMF09203.1"/>
    </source>
</evidence>
<protein>
    <submittedName>
        <fullName evidence="1">Uncharacterized protein</fullName>
    </submittedName>
</protein>
<name>N1QFF5_SPHMS</name>